<dbReference type="PANTHER" id="PTHR47893:SF1">
    <property type="entry name" value="REGULATORY PROTEIN PCHR"/>
    <property type="match status" value="1"/>
</dbReference>
<protein>
    <submittedName>
        <fullName evidence="5">AraC family transcriptional regulator</fullName>
    </submittedName>
</protein>
<dbReference type="InterPro" id="IPR018060">
    <property type="entry name" value="HTH_AraC"/>
</dbReference>
<name>A0A951QK46_9CYAN</name>
<evidence type="ECO:0000256" key="1">
    <source>
        <dbReference type="ARBA" id="ARBA00023015"/>
    </source>
</evidence>
<comment type="caution">
    <text evidence="5">The sequence shown here is derived from an EMBL/GenBank/DDBJ whole genome shotgun (WGS) entry which is preliminary data.</text>
</comment>
<sequence>MTLIISEADFYQQILEVEAENNLPYKTVEIPLNDPKQLSQGYRRSMDICPGLNLLIDDYTLQEDLIVEVASGEPASQLELSFSLLGDNYDEKTPCGENFFSAHWHSGEAGFFRWRGGSRILKFDIHLDVWFFKTLIADEIEQLPQLIQQVMEIQDEVEYRHLAKTTPAMQNLTNQILNCPYQGITRRLYLESKALELIALRLEQIKGDTSKYLSSNLQPDDIERIYYARDILIKNIENPPSLMELARMVGLNDCTLKKGFREVFATTAFGYLYNYRLETARHLLETRKAKVTDVVRMVGFRDRSYFAAAFRKKFGVNPSIYLKGNHQNLRNSA</sequence>
<dbReference type="SUPFAM" id="SSF46689">
    <property type="entry name" value="Homeodomain-like"/>
    <property type="match status" value="2"/>
</dbReference>
<reference evidence="5" key="2">
    <citation type="journal article" date="2022" name="Microbiol. Resour. Announc.">
        <title>Metagenome Sequencing to Explore Phylogenomics of Terrestrial Cyanobacteria.</title>
        <authorList>
            <person name="Ward R.D."/>
            <person name="Stajich J.E."/>
            <person name="Johansen J.R."/>
            <person name="Huntemann M."/>
            <person name="Clum A."/>
            <person name="Foster B."/>
            <person name="Foster B."/>
            <person name="Roux S."/>
            <person name="Palaniappan K."/>
            <person name="Varghese N."/>
            <person name="Mukherjee S."/>
            <person name="Reddy T.B.K."/>
            <person name="Daum C."/>
            <person name="Copeland A."/>
            <person name="Chen I.A."/>
            <person name="Ivanova N.N."/>
            <person name="Kyrpides N.C."/>
            <person name="Shapiro N."/>
            <person name="Eloe-Fadrosh E.A."/>
            <person name="Pietrasiak N."/>
        </authorList>
    </citation>
    <scope>NUCLEOTIDE SEQUENCE</scope>
    <source>
        <strain evidence="5">GSE-NOS-MK-12-04C</strain>
    </source>
</reference>
<dbReference type="PANTHER" id="PTHR47893">
    <property type="entry name" value="REGULATORY PROTEIN PCHR"/>
    <property type="match status" value="1"/>
</dbReference>
<dbReference type="GO" id="GO:0003700">
    <property type="term" value="F:DNA-binding transcription factor activity"/>
    <property type="evidence" value="ECO:0007669"/>
    <property type="project" value="InterPro"/>
</dbReference>
<dbReference type="PROSITE" id="PS01124">
    <property type="entry name" value="HTH_ARAC_FAMILY_2"/>
    <property type="match status" value="1"/>
</dbReference>
<feature type="domain" description="HTH araC/xylS-type" evidence="4">
    <location>
        <begin position="226"/>
        <end position="324"/>
    </location>
</feature>
<evidence type="ECO:0000259" key="4">
    <source>
        <dbReference type="PROSITE" id="PS01124"/>
    </source>
</evidence>
<keyword evidence="3" id="KW-0804">Transcription</keyword>
<dbReference type="InterPro" id="IPR009057">
    <property type="entry name" value="Homeodomain-like_sf"/>
</dbReference>
<accession>A0A951QK46</accession>
<evidence type="ECO:0000313" key="6">
    <source>
        <dbReference type="Proteomes" id="UP000729701"/>
    </source>
</evidence>
<gene>
    <name evidence="5" type="ORF">KME60_08120</name>
</gene>
<dbReference type="GO" id="GO:0043565">
    <property type="term" value="F:sequence-specific DNA binding"/>
    <property type="evidence" value="ECO:0007669"/>
    <property type="project" value="InterPro"/>
</dbReference>
<dbReference type="SMART" id="SM00342">
    <property type="entry name" value="HTH_ARAC"/>
    <property type="match status" value="1"/>
</dbReference>
<dbReference type="Pfam" id="PF12833">
    <property type="entry name" value="HTH_18"/>
    <property type="match status" value="1"/>
</dbReference>
<keyword evidence="2" id="KW-0238">DNA-binding</keyword>
<dbReference type="InterPro" id="IPR053142">
    <property type="entry name" value="PchR_regulatory_protein"/>
</dbReference>
<evidence type="ECO:0000256" key="3">
    <source>
        <dbReference type="ARBA" id="ARBA00023163"/>
    </source>
</evidence>
<reference evidence="5" key="1">
    <citation type="submission" date="2021-05" db="EMBL/GenBank/DDBJ databases">
        <authorList>
            <person name="Pietrasiak N."/>
            <person name="Ward R."/>
            <person name="Stajich J.E."/>
            <person name="Kurbessoian T."/>
        </authorList>
    </citation>
    <scope>NUCLEOTIDE SEQUENCE</scope>
    <source>
        <strain evidence="5">GSE-NOS-MK-12-04C</strain>
    </source>
</reference>
<dbReference type="EMBL" id="JAHHGZ010000006">
    <property type="protein sequence ID" value="MBW4667386.1"/>
    <property type="molecule type" value="Genomic_DNA"/>
</dbReference>
<dbReference type="PRINTS" id="PR00032">
    <property type="entry name" value="HTHARAC"/>
</dbReference>
<proteinExistence type="predicted"/>
<evidence type="ECO:0000313" key="5">
    <source>
        <dbReference type="EMBL" id="MBW4667386.1"/>
    </source>
</evidence>
<dbReference type="Gene3D" id="1.10.10.60">
    <property type="entry name" value="Homeodomain-like"/>
    <property type="match status" value="1"/>
</dbReference>
<keyword evidence="1" id="KW-0805">Transcription regulation</keyword>
<dbReference type="Proteomes" id="UP000729701">
    <property type="component" value="Unassembled WGS sequence"/>
</dbReference>
<dbReference type="AlphaFoldDB" id="A0A951QK46"/>
<organism evidence="5 6">
    <name type="scientific">Cyanomargarita calcarea GSE-NOS-MK-12-04C</name>
    <dbReference type="NCBI Taxonomy" id="2839659"/>
    <lineage>
        <taxon>Bacteria</taxon>
        <taxon>Bacillati</taxon>
        <taxon>Cyanobacteriota</taxon>
        <taxon>Cyanophyceae</taxon>
        <taxon>Nostocales</taxon>
        <taxon>Cyanomargaritaceae</taxon>
        <taxon>Cyanomargarita</taxon>
    </lineage>
</organism>
<evidence type="ECO:0000256" key="2">
    <source>
        <dbReference type="ARBA" id="ARBA00023125"/>
    </source>
</evidence>
<dbReference type="InterPro" id="IPR020449">
    <property type="entry name" value="Tscrpt_reg_AraC-type_HTH"/>
</dbReference>